<gene>
    <name evidence="2" type="ORF">RQP52_36110</name>
</gene>
<reference evidence="2 3" key="1">
    <citation type="submission" date="2023-10" db="EMBL/GenBank/DDBJ databases">
        <title>Paenibacillus strain PFR10 Genome sequencing and assembly.</title>
        <authorList>
            <person name="Kim I."/>
        </authorList>
    </citation>
    <scope>NUCLEOTIDE SEQUENCE [LARGE SCALE GENOMIC DNA]</scope>
    <source>
        <strain evidence="2 3">PFR10</strain>
    </source>
</reference>
<comment type="caution">
    <text evidence="2">The sequence shown here is derived from an EMBL/GenBank/DDBJ whole genome shotgun (WGS) entry which is preliminary data.</text>
</comment>
<feature type="transmembrane region" description="Helical" evidence="1">
    <location>
        <begin position="6"/>
        <end position="29"/>
    </location>
</feature>
<protein>
    <submittedName>
        <fullName evidence="2">Uncharacterized protein</fullName>
    </submittedName>
</protein>
<organism evidence="2 3">
    <name type="scientific">Paenibacillus violae</name>
    <dbReference type="NCBI Taxonomy" id="3077234"/>
    <lineage>
        <taxon>Bacteria</taxon>
        <taxon>Bacillati</taxon>
        <taxon>Bacillota</taxon>
        <taxon>Bacilli</taxon>
        <taxon>Bacillales</taxon>
        <taxon>Paenibacillaceae</taxon>
        <taxon>Paenibacillus</taxon>
    </lineage>
</organism>
<keyword evidence="1" id="KW-0812">Transmembrane</keyword>
<evidence type="ECO:0000313" key="3">
    <source>
        <dbReference type="Proteomes" id="UP001260980"/>
    </source>
</evidence>
<proteinExistence type="predicted"/>
<evidence type="ECO:0000256" key="1">
    <source>
        <dbReference type="SAM" id="Phobius"/>
    </source>
</evidence>
<keyword evidence="3" id="KW-1185">Reference proteome</keyword>
<dbReference type="Proteomes" id="UP001260980">
    <property type="component" value="Unassembled WGS sequence"/>
</dbReference>
<keyword evidence="1" id="KW-0472">Membrane</keyword>
<keyword evidence="1" id="KW-1133">Transmembrane helix</keyword>
<sequence length="148" mass="16822">MDMDYFMLIFGCIFAAFATVGLGFLIFIIRRESKADKHSDGVDKDLKTVGTAKLFFLTKEEGGQSIIPVRTFSSHIIFEEDRELIHGLWSAVIEFHKSPNTQRETTADLYLLFHDKEEAPNHLIKPGMKFELTTNKVIAKGIIENLKS</sequence>
<dbReference type="EMBL" id="JAWCUD010000028">
    <property type="protein sequence ID" value="MDU0206486.1"/>
    <property type="molecule type" value="Genomic_DNA"/>
</dbReference>
<evidence type="ECO:0000313" key="2">
    <source>
        <dbReference type="EMBL" id="MDU0206486.1"/>
    </source>
</evidence>
<accession>A0ABU3RQA6</accession>
<name>A0ABU3RQA6_9BACL</name>